<comment type="caution">
    <text evidence="2">The sequence shown here is derived from an EMBL/GenBank/DDBJ whole genome shotgun (WGS) entry which is preliminary data.</text>
</comment>
<feature type="transmembrane region" description="Helical" evidence="1">
    <location>
        <begin position="32"/>
        <end position="51"/>
    </location>
</feature>
<organism evidence="2 3">
    <name type="scientific">Candidatus Doudnabacteria bacterium RIFCSPHIGHO2_12_FULL_48_16</name>
    <dbReference type="NCBI Taxonomy" id="1817838"/>
    <lineage>
        <taxon>Bacteria</taxon>
        <taxon>Candidatus Doudnaibacteriota</taxon>
    </lineage>
</organism>
<dbReference type="AlphaFoldDB" id="A0A1F5PJP0"/>
<evidence type="ECO:0000313" key="2">
    <source>
        <dbReference type="EMBL" id="OGE90165.1"/>
    </source>
</evidence>
<dbReference type="EMBL" id="MFEY01000007">
    <property type="protein sequence ID" value="OGE90165.1"/>
    <property type="molecule type" value="Genomic_DNA"/>
</dbReference>
<keyword evidence="1" id="KW-1133">Transmembrane helix</keyword>
<keyword evidence="1" id="KW-0812">Transmembrane</keyword>
<keyword evidence="1" id="KW-0472">Membrane</keyword>
<name>A0A1F5PJP0_9BACT</name>
<dbReference type="Proteomes" id="UP000177682">
    <property type="component" value="Unassembled WGS sequence"/>
</dbReference>
<evidence type="ECO:0000313" key="3">
    <source>
        <dbReference type="Proteomes" id="UP000177682"/>
    </source>
</evidence>
<reference evidence="2 3" key="1">
    <citation type="journal article" date="2016" name="Nat. Commun.">
        <title>Thousands of microbial genomes shed light on interconnected biogeochemical processes in an aquifer system.</title>
        <authorList>
            <person name="Anantharaman K."/>
            <person name="Brown C.T."/>
            <person name="Hug L.A."/>
            <person name="Sharon I."/>
            <person name="Castelle C.J."/>
            <person name="Probst A.J."/>
            <person name="Thomas B.C."/>
            <person name="Singh A."/>
            <person name="Wilkins M.J."/>
            <person name="Karaoz U."/>
            <person name="Brodie E.L."/>
            <person name="Williams K.H."/>
            <person name="Hubbard S.S."/>
            <person name="Banfield J.F."/>
        </authorList>
    </citation>
    <scope>NUCLEOTIDE SEQUENCE [LARGE SCALE GENOMIC DNA]</scope>
</reference>
<accession>A0A1F5PJP0</accession>
<gene>
    <name evidence="2" type="ORF">A3E29_03625</name>
</gene>
<sequence length="171" mass="18817">MVGFGVFFLTASAKFAIFLSPLINQFMSKSKLILLGLGLAGGYMLFTASHASAAEYTPKAGDLIKTQTNATVFLVEDNLQRVPLSREAYVVRYGSDWSLIRTVADNQIGNYDYTGTINALSSHKTGTLVVYSLDNPEVFMLDHGFKKSLGHRTDLSGVEWIGTYEVYPSKQ</sequence>
<protein>
    <submittedName>
        <fullName evidence="2">Uncharacterized protein</fullName>
    </submittedName>
</protein>
<evidence type="ECO:0000256" key="1">
    <source>
        <dbReference type="SAM" id="Phobius"/>
    </source>
</evidence>
<proteinExistence type="predicted"/>
<feature type="transmembrane region" description="Helical" evidence="1">
    <location>
        <begin position="6"/>
        <end position="23"/>
    </location>
</feature>